<dbReference type="SUPFAM" id="SSF52047">
    <property type="entry name" value="RNI-like"/>
    <property type="match status" value="1"/>
</dbReference>
<protein>
    <recommendedName>
        <fullName evidence="3">F-box domain-containing protein</fullName>
    </recommendedName>
</protein>
<sequence>MPYLPPEIVQKIVAYWVPENFENERPTAPYLVISRLWHAILLPYVYAYPKLDSYNMTGFVTAITASKYLGSFVITLDLSRIIQAGKNSYTSKLLRRCHERLEHFVAPATSFGFQPLLSLRQCTSLTTLDLSLVSETVDLRELFAAIKNLPHLEYLYFPRSSVFCAVYDSVWPVQMRTLGLSGGISNDFLVHTIFPSTIKNLTMTHCPFITAESFQTMCRGIGHNLLSLKVIFPLPGMRPNAMDGVLQLCPNLRTLAVSVDYITSHLFAQSNLPIIHFAAENLVNLDIDSSGMLGQSLKLQPEDITMAILDGKLPKLKNVRISAKLGWNPTASDVSELVDLLDERDGGLWVV</sequence>
<dbReference type="AlphaFoldDB" id="A0A1E3PLD3"/>
<evidence type="ECO:0000313" key="1">
    <source>
        <dbReference type="EMBL" id="ODQ66243.1"/>
    </source>
</evidence>
<dbReference type="EMBL" id="KV454408">
    <property type="protein sequence ID" value="ODQ66243.1"/>
    <property type="molecule type" value="Genomic_DNA"/>
</dbReference>
<dbReference type="Proteomes" id="UP000095009">
    <property type="component" value="Unassembled WGS sequence"/>
</dbReference>
<accession>A0A1E3PLD3</accession>
<dbReference type="InterPro" id="IPR032675">
    <property type="entry name" value="LRR_dom_sf"/>
</dbReference>
<evidence type="ECO:0000313" key="2">
    <source>
        <dbReference type="Proteomes" id="UP000095009"/>
    </source>
</evidence>
<keyword evidence="2" id="KW-1185">Reference proteome</keyword>
<evidence type="ECO:0008006" key="3">
    <source>
        <dbReference type="Google" id="ProtNLM"/>
    </source>
</evidence>
<name>A0A1E3PLD3_9ASCO</name>
<gene>
    <name evidence="1" type="ORF">NADFUDRAFT_22970</name>
</gene>
<dbReference type="STRING" id="857566.A0A1E3PLD3"/>
<organism evidence="1 2">
    <name type="scientific">Nadsonia fulvescens var. elongata DSM 6958</name>
    <dbReference type="NCBI Taxonomy" id="857566"/>
    <lineage>
        <taxon>Eukaryota</taxon>
        <taxon>Fungi</taxon>
        <taxon>Dikarya</taxon>
        <taxon>Ascomycota</taxon>
        <taxon>Saccharomycotina</taxon>
        <taxon>Dipodascomycetes</taxon>
        <taxon>Dipodascales</taxon>
        <taxon>Dipodascales incertae sedis</taxon>
        <taxon>Nadsonia</taxon>
    </lineage>
</organism>
<proteinExistence type="predicted"/>
<dbReference type="OrthoDB" id="2125396at2759"/>
<reference evidence="1 2" key="1">
    <citation type="journal article" date="2016" name="Proc. Natl. Acad. Sci. U.S.A.">
        <title>Comparative genomics of biotechnologically important yeasts.</title>
        <authorList>
            <person name="Riley R."/>
            <person name="Haridas S."/>
            <person name="Wolfe K.H."/>
            <person name="Lopes M.R."/>
            <person name="Hittinger C.T."/>
            <person name="Goeker M."/>
            <person name="Salamov A.A."/>
            <person name="Wisecaver J.H."/>
            <person name="Long T.M."/>
            <person name="Calvey C.H."/>
            <person name="Aerts A.L."/>
            <person name="Barry K.W."/>
            <person name="Choi C."/>
            <person name="Clum A."/>
            <person name="Coughlan A.Y."/>
            <person name="Deshpande S."/>
            <person name="Douglass A.P."/>
            <person name="Hanson S.J."/>
            <person name="Klenk H.-P."/>
            <person name="LaButti K.M."/>
            <person name="Lapidus A."/>
            <person name="Lindquist E.A."/>
            <person name="Lipzen A.M."/>
            <person name="Meier-Kolthoff J.P."/>
            <person name="Ohm R.A."/>
            <person name="Otillar R.P."/>
            <person name="Pangilinan J.L."/>
            <person name="Peng Y."/>
            <person name="Rokas A."/>
            <person name="Rosa C.A."/>
            <person name="Scheuner C."/>
            <person name="Sibirny A.A."/>
            <person name="Slot J.C."/>
            <person name="Stielow J.B."/>
            <person name="Sun H."/>
            <person name="Kurtzman C.P."/>
            <person name="Blackwell M."/>
            <person name="Grigoriev I.V."/>
            <person name="Jeffries T.W."/>
        </authorList>
    </citation>
    <scope>NUCLEOTIDE SEQUENCE [LARGE SCALE GENOMIC DNA]</scope>
    <source>
        <strain evidence="1 2">DSM 6958</strain>
    </source>
</reference>
<dbReference type="Gene3D" id="3.80.10.10">
    <property type="entry name" value="Ribonuclease Inhibitor"/>
    <property type="match status" value="1"/>
</dbReference>